<sequence length="511" mass="59098">MATTFRLFYFIVRKKSAKSKMLLLQRANELLAENKLKEAEFMFKAVLKESPDNGSALFGLGRIAMRLKQYDHAIYFLKLACNHLPKMLEPLWALADAFTAVGSAVDTKTVLEYAISIAKHNAETHYYLGQFYLDHGFIKEATQTFRNGLSCPPGPVTAYMLFELSQLDTPAQLEKQLPLLHELVQQYENKPLRIVLYYALANSLHHIKDFKQAFDYYVLANQTQRELCQFHTAQMLPFFTDLKARCDSKFFTTNRDRVAATFTPVFIVGLPRMGSTLLEQMLIAHSQIGSLGENTIISDAIVPFLEQRVNKPFPLCLHDLSTSVLDHCRELYTDEIRRNRLDKPYIINKLPANFQNIGIIHKMFPDARFIHVTRERMANAWSVFSNFFAADEPYFCDANEFQQYADMVDDTLAHFKSCIPRNMFTVSYEDLVADPEKWLKQVLSFLDQRFEPECLEFYKGKRLVHTLSKAQVRKPISKRPITAWQAYEKPFKGLLTDYEQSKAQQNDHKLA</sequence>
<evidence type="ECO:0000313" key="4">
    <source>
        <dbReference type="Proteomes" id="UP001595453"/>
    </source>
</evidence>
<keyword evidence="2" id="KW-0802">TPR repeat</keyword>
<dbReference type="RefSeq" id="WP_377128677.1">
    <property type="nucleotide sequence ID" value="NZ_JBHRSD010000047.1"/>
</dbReference>
<dbReference type="SUPFAM" id="SSF48452">
    <property type="entry name" value="TPR-like"/>
    <property type="match status" value="1"/>
</dbReference>
<dbReference type="EMBL" id="JBHRSD010000047">
    <property type="protein sequence ID" value="MFC3034767.1"/>
    <property type="molecule type" value="Genomic_DNA"/>
</dbReference>
<dbReference type="SUPFAM" id="SSF52540">
    <property type="entry name" value="P-loop containing nucleoside triphosphate hydrolases"/>
    <property type="match status" value="1"/>
</dbReference>
<evidence type="ECO:0000313" key="3">
    <source>
        <dbReference type="EMBL" id="MFC3034767.1"/>
    </source>
</evidence>
<gene>
    <name evidence="3" type="ORF">ACFOEE_19865</name>
</gene>
<feature type="repeat" description="TPR" evidence="2">
    <location>
        <begin position="122"/>
        <end position="155"/>
    </location>
</feature>
<dbReference type="PROSITE" id="PS50005">
    <property type="entry name" value="TPR"/>
    <property type="match status" value="1"/>
</dbReference>
<dbReference type="Pfam" id="PF13469">
    <property type="entry name" value="Sulfotransfer_3"/>
    <property type="match status" value="1"/>
</dbReference>
<name>A0ABV7CQ17_9GAMM</name>
<dbReference type="Pfam" id="PF14559">
    <property type="entry name" value="TPR_19"/>
    <property type="match status" value="1"/>
</dbReference>
<comment type="caution">
    <text evidence="3">The sequence shown here is derived from an EMBL/GenBank/DDBJ whole genome shotgun (WGS) entry which is preliminary data.</text>
</comment>
<evidence type="ECO:0000256" key="1">
    <source>
        <dbReference type="ARBA" id="ARBA00022679"/>
    </source>
</evidence>
<dbReference type="PANTHER" id="PTHR12788">
    <property type="entry name" value="PROTEIN-TYROSINE SULFOTRANSFERASE 2"/>
    <property type="match status" value="1"/>
</dbReference>
<reference evidence="4" key="1">
    <citation type="journal article" date="2019" name="Int. J. Syst. Evol. Microbiol.">
        <title>The Global Catalogue of Microorganisms (GCM) 10K type strain sequencing project: providing services to taxonomists for standard genome sequencing and annotation.</title>
        <authorList>
            <consortium name="The Broad Institute Genomics Platform"/>
            <consortium name="The Broad Institute Genome Sequencing Center for Infectious Disease"/>
            <person name="Wu L."/>
            <person name="Ma J."/>
        </authorList>
    </citation>
    <scope>NUCLEOTIDE SEQUENCE [LARGE SCALE GENOMIC DNA]</scope>
    <source>
        <strain evidence="4">KCTC 42730</strain>
    </source>
</reference>
<dbReference type="SMART" id="SM00028">
    <property type="entry name" value="TPR"/>
    <property type="match status" value="4"/>
</dbReference>
<accession>A0ABV7CQ17</accession>
<keyword evidence="4" id="KW-1185">Reference proteome</keyword>
<dbReference type="InterPro" id="IPR011990">
    <property type="entry name" value="TPR-like_helical_dom_sf"/>
</dbReference>
<dbReference type="Gene3D" id="1.25.40.10">
    <property type="entry name" value="Tetratricopeptide repeat domain"/>
    <property type="match status" value="1"/>
</dbReference>
<dbReference type="Proteomes" id="UP001595453">
    <property type="component" value="Unassembled WGS sequence"/>
</dbReference>
<dbReference type="InterPro" id="IPR026634">
    <property type="entry name" value="TPST-like"/>
</dbReference>
<dbReference type="Gene3D" id="3.40.50.300">
    <property type="entry name" value="P-loop containing nucleotide triphosphate hydrolases"/>
    <property type="match status" value="1"/>
</dbReference>
<dbReference type="InterPro" id="IPR019734">
    <property type="entry name" value="TPR_rpt"/>
</dbReference>
<organism evidence="3 4">
    <name type="scientific">Pseudoalteromonas fenneropenaei</name>
    <dbReference type="NCBI Taxonomy" id="1737459"/>
    <lineage>
        <taxon>Bacteria</taxon>
        <taxon>Pseudomonadati</taxon>
        <taxon>Pseudomonadota</taxon>
        <taxon>Gammaproteobacteria</taxon>
        <taxon>Alteromonadales</taxon>
        <taxon>Pseudoalteromonadaceae</taxon>
        <taxon>Pseudoalteromonas</taxon>
    </lineage>
</organism>
<dbReference type="PANTHER" id="PTHR12788:SF10">
    <property type="entry name" value="PROTEIN-TYROSINE SULFOTRANSFERASE"/>
    <property type="match status" value="1"/>
</dbReference>
<protein>
    <submittedName>
        <fullName evidence="3">Tetratricopeptide repeat-containing sulfotransferase family protein</fullName>
    </submittedName>
</protein>
<evidence type="ECO:0000256" key="2">
    <source>
        <dbReference type="PROSITE-ProRule" id="PRU00339"/>
    </source>
</evidence>
<keyword evidence="1" id="KW-0808">Transferase</keyword>
<proteinExistence type="predicted"/>
<dbReference type="InterPro" id="IPR027417">
    <property type="entry name" value="P-loop_NTPase"/>
</dbReference>